<dbReference type="InterPro" id="IPR001128">
    <property type="entry name" value="Cyt_P450"/>
</dbReference>
<evidence type="ECO:0000313" key="15">
    <source>
        <dbReference type="Proteomes" id="UP000801492"/>
    </source>
</evidence>
<dbReference type="Pfam" id="PF00067">
    <property type="entry name" value="p450"/>
    <property type="match status" value="1"/>
</dbReference>
<evidence type="ECO:0000256" key="10">
    <source>
        <dbReference type="ARBA" id="ARBA00023004"/>
    </source>
</evidence>
<evidence type="ECO:0000256" key="1">
    <source>
        <dbReference type="ARBA" id="ARBA00001971"/>
    </source>
</evidence>
<proteinExistence type="inferred from homology"/>
<evidence type="ECO:0000256" key="9">
    <source>
        <dbReference type="ARBA" id="ARBA00023002"/>
    </source>
</evidence>
<dbReference type="InterPro" id="IPR050196">
    <property type="entry name" value="Cytochrome_P450_Monoox"/>
</dbReference>
<accession>A0A8K0CJJ2</accession>
<comment type="similarity">
    <text evidence="4 13">Belongs to the cytochrome P450 family.</text>
</comment>
<evidence type="ECO:0000313" key="14">
    <source>
        <dbReference type="EMBL" id="KAF2886851.1"/>
    </source>
</evidence>
<dbReference type="GO" id="GO:0004497">
    <property type="term" value="F:monooxygenase activity"/>
    <property type="evidence" value="ECO:0007669"/>
    <property type="project" value="UniProtKB-KW"/>
</dbReference>
<dbReference type="InterPro" id="IPR036396">
    <property type="entry name" value="Cyt_P450_sf"/>
</dbReference>
<evidence type="ECO:0000256" key="11">
    <source>
        <dbReference type="ARBA" id="ARBA00023033"/>
    </source>
</evidence>
<comment type="cofactor">
    <cofactor evidence="1 12">
        <name>heme</name>
        <dbReference type="ChEBI" id="CHEBI:30413"/>
    </cofactor>
</comment>
<dbReference type="PANTHER" id="PTHR24291">
    <property type="entry name" value="CYTOCHROME P450 FAMILY 4"/>
    <property type="match status" value="1"/>
</dbReference>
<evidence type="ECO:0000256" key="6">
    <source>
        <dbReference type="ARBA" id="ARBA00022723"/>
    </source>
</evidence>
<sequence length="501" mass="58385">MILLFAISIFVILITSWLLQYYKYEKFLGKFKGPRPLPLFGNTLQFGKTTDLLRILLDNRKKYGDIYKLYIGFSPPFVVISNVKFLEYLLGSTKILEKSVEYKFLYRWLGTGLLTSRSLKWKKHRKILTPAFHFQILEQFVDVFDHYGNILVKKLEQEVGKKSVDVYPYVTLCSLDIICATSMGTKVHAQDDSESKYVFSVKEMSRIIMDRGFSALKRFDSLYYFSKDYQKETQVLKILHGYTNSVIRSRKQEIIKENRQNDDLPPDEDDIGRKKRKTFLDLLLQYTKDGQSMTDAEIREEVDTFMFEGHDTTSAAVAFALYSFAKNPDVQRKAVEELRSIFGDDKDRPSTHRELQEMKYLEMVIKETLRLYPSVPFYARNVHEDIEYDGGIIPKDTTLTIFAYGLHRDPETFPDPERFDPERFTQEKQAGRSPYAYLPFSAGPRNCIGQKFAMLEMKSLLAKVLRNYELLEVPEHKIVLASETILKSATGMHVQLKKRNL</sequence>
<dbReference type="PROSITE" id="PS00086">
    <property type="entry name" value="CYTOCHROME_P450"/>
    <property type="match status" value="1"/>
</dbReference>
<dbReference type="GO" id="GO:0016705">
    <property type="term" value="F:oxidoreductase activity, acting on paired donors, with incorporation or reduction of molecular oxygen"/>
    <property type="evidence" value="ECO:0007669"/>
    <property type="project" value="InterPro"/>
</dbReference>
<evidence type="ECO:0000256" key="3">
    <source>
        <dbReference type="ARBA" id="ARBA00004406"/>
    </source>
</evidence>
<dbReference type="PRINTS" id="PR00463">
    <property type="entry name" value="EP450I"/>
</dbReference>
<dbReference type="CDD" id="cd20628">
    <property type="entry name" value="CYP4"/>
    <property type="match status" value="1"/>
</dbReference>
<dbReference type="OrthoDB" id="1470350at2759"/>
<gene>
    <name evidence="14" type="ORF">ILUMI_19322</name>
</gene>
<dbReference type="PANTHER" id="PTHR24291:SF187">
    <property type="entry name" value="CYTOCHROME P450 4AE1-RELATED"/>
    <property type="match status" value="1"/>
</dbReference>
<feature type="binding site" description="axial binding residue" evidence="12">
    <location>
        <position position="447"/>
    </location>
    <ligand>
        <name>heme</name>
        <dbReference type="ChEBI" id="CHEBI:30413"/>
    </ligand>
    <ligandPart>
        <name>Fe</name>
        <dbReference type="ChEBI" id="CHEBI:18248"/>
    </ligandPart>
</feature>
<organism evidence="14 15">
    <name type="scientific">Ignelater luminosus</name>
    <name type="common">Cucubano</name>
    <name type="synonym">Pyrophorus luminosus</name>
    <dbReference type="NCBI Taxonomy" id="2038154"/>
    <lineage>
        <taxon>Eukaryota</taxon>
        <taxon>Metazoa</taxon>
        <taxon>Ecdysozoa</taxon>
        <taxon>Arthropoda</taxon>
        <taxon>Hexapoda</taxon>
        <taxon>Insecta</taxon>
        <taxon>Pterygota</taxon>
        <taxon>Neoptera</taxon>
        <taxon>Endopterygota</taxon>
        <taxon>Coleoptera</taxon>
        <taxon>Polyphaga</taxon>
        <taxon>Elateriformia</taxon>
        <taxon>Elateroidea</taxon>
        <taxon>Elateridae</taxon>
        <taxon>Agrypninae</taxon>
        <taxon>Pyrophorini</taxon>
        <taxon>Ignelater</taxon>
    </lineage>
</organism>
<keyword evidence="9 13" id="KW-0560">Oxidoreductase</keyword>
<dbReference type="SUPFAM" id="SSF48264">
    <property type="entry name" value="Cytochrome P450"/>
    <property type="match status" value="1"/>
</dbReference>
<comment type="subcellular location">
    <subcellularLocation>
        <location evidence="3">Endoplasmic reticulum membrane</location>
        <topology evidence="3">Peripheral membrane protein</topology>
    </subcellularLocation>
    <subcellularLocation>
        <location evidence="2">Microsome membrane</location>
        <topology evidence="2">Peripheral membrane protein</topology>
    </subcellularLocation>
</comment>
<dbReference type="InterPro" id="IPR017972">
    <property type="entry name" value="Cyt_P450_CS"/>
</dbReference>
<evidence type="ECO:0008006" key="16">
    <source>
        <dbReference type="Google" id="ProtNLM"/>
    </source>
</evidence>
<dbReference type="GO" id="GO:0020037">
    <property type="term" value="F:heme binding"/>
    <property type="evidence" value="ECO:0007669"/>
    <property type="project" value="InterPro"/>
</dbReference>
<evidence type="ECO:0000256" key="5">
    <source>
        <dbReference type="ARBA" id="ARBA00022617"/>
    </source>
</evidence>
<name>A0A8K0CJJ2_IGNLU</name>
<dbReference type="GO" id="GO:0005506">
    <property type="term" value="F:iron ion binding"/>
    <property type="evidence" value="ECO:0007669"/>
    <property type="project" value="InterPro"/>
</dbReference>
<evidence type="ECO:0000256" key="13">
    <source>
        <dbReference type="RuleBase" id="RU000461"/>
    </source>
</evidence>
<keyword evidence="8" id="KW-0492">Microsome</keyword>
<dbReference type="FunFam" id="1.10.630.10:FF:000182">
    <property type="entry name" value="Cytochrome P450 3A4"/>
    <property type="match status" value="1"/>
</dbReference>
<keyword evidence="6 12" id="KW-0479">Metal-binding</keyword>
<reference evidence="14" key="1">
    <citation type="submission" date="2019-08" db="EMBL/GenBank/DDBJ databases">
        <title>The genome of the North American firefly Photinus pyralis.</title>
        <authorList>
            <consortium name="Photinus pyralis genome working group"/>
            <person name="Fallon T.R."/>
            <person name="Sander Lower S.E."/>
            <person name="Weng J.-K."/>
        </authorList>
    </citation>
    <scope>NUCLEOTIDE SEQUENCE</scope>
    <source>
        <strain evidence="14">TRF0915ILg1</strain>
        <tissue evidence="14">Whole body</tissue>
    </source>
</reference>
<keyword evidence="5 12" id="KW-0349">Heme</keyword>
<evidence type="ECO:0000256" key="4">
    <source>
        <dbReference type="ARBA" id="ARBA00010617"/>
    </source>
</evidence>
<dbReference type="EMBL" id="VTPC01086166">
    <property type="protein sequence ID" value="KAF2886851.1"/>
    <property type="molecule type" value="Genomic_DNA"/>
</dbReference>
<keyword evidence="11 13" id="KW-0503">Monooxygenase</keyword>
<comment type="caution">
    <text evidence="14">The sequence shown here is derived from an EMBL/GenBank/DDBJ whole genome shotgun (WGS) entry which is preliminary data.</text>
</comment>
<dbReference type="Gene3D" id="1.10.630.10">
    <property type="entry name" value="Cytochrome P450"/>
    <property type="match status" value="1"/>
</dbReference>
<keyword evidence="15" id="KW-1185">Reference proteome</keyword>
<evidence type="ECO:0000256" key="8">
    <source>
        <dbReference type="ARBA" id="ARBA00022848"/>
    </source>
</evidence>
<evidence type="ECO:0000256" key="12">
    <source>
        <dbReference type="PIRSR" id="PIRSR602401-1"/>
    </source>
</evidence>
<dbReference type="PRINTS" id="PR00385">
    <property type="entry name" value="P450"/>
</dbReference>
<evidence type="ECO:0000256" key="2">
    <source>
        <dbReference type="ARBA" id="ARBA00004174"/>
    </source>
</evidence>
<dbReference type="AlphaFoldDB" id="A0A8K0CJJ2"/>
<dbReference type="InterPro" id="IPR002401">
    <property type="entry name" value="Cyt_P450_E_grp-I"/>
</dbReference>
<keyword evidence="10 12" id="KW-0408">Iron</keyword>
<evidence type="ECO:0000256" key="7">
    <source>
        <dbReference type="ARBA" id="ARBA00022824"/>
    </source>
</evidence>
<protein>
    <recommendedName>
        <fullName evidence="16">Cytochrome P450</fullName>
    </recommendedName>
</protein>
<dbReference type="GO" id="GO:0005789">
    <property type="term" value="C:endoplasmic reticulum membrane"/>
    <property type="evidence" value="ECO:0007669"/>
    <property type="project" value="UniProtKB-SubCell"/>
</dbReference>
<dbReference type="Proteomes" id="UP000801492">
    <property type="component" value="Unassembled WGS sequence"/>
</dbReference>
<keyword evidence="7" id="KW-0256">Endoplasmic reticulum</keyword>